<dbReference type="GO" id="GO:0004674">
    <property type="term" value="F:protein serine/threonine kinase activity"/>
    <property type="evidence" value="ECO:0007669"/>
    <property type="project" value="UniProtKB-KW"/>
</dbReference>
<dbReference type="SMART" id="SM00034">
    <property type="entry name" value="CLECT"/>
    <property type="match status" value="1"/>
</dbReference>
<keyword evidence="6" id="KW-0067">ATP-binding</keyword>
<organism evidence="10 11">
    <name type="scientific">Uabimicrobium amorphum</name>
    <dbReference type="NCBI Taxonomy" id="2596890"/>
    <lineage>
        <taxon>Bacteria</taxon>
        <taxon>Pseudomonadati</taxon>
        <taxon>Planctomycetota</taxon>
        <taxon>Candidatus Uabimicrobiia</taxon>
        <taxon>Candidatus Uabimicrobiales</taxon>
        <taxon>Candidatus Uabimicrobiaceae</taxon>
        <taxon>Candidatus Uabimicrobium</taxon>
    </lineage>
</organism>
<keyword evidence="4" id="KW-0547">Nucleotide-binding</keyword>
<dbReference type="InterPro" id="IPR000719">
    <property type="entry name" value="Prot_kinase_dom"/>
</dbReference>
<dbReference type="Gene3D" id="3.10.100.10">
    <property type="entry name" value="Mannose-Binding Protein A, subunit A"/>
    <property type="match status" value="1"/>
</dbReference>
<dbReference type="EMBL" id="AP019860">
    <property type="protein sequence ID" value="BBM84171.1"/>
    <property type="molecule type" value="Genomic_DNA"/>
</dbReference>
<feature type="transmembrane region" description="Helical" evidence="7">
    <location>
        <begin position="358"/>
        <end position="377"/>
    </location>
</feature>
<dbReference type="SMART" id="SM00220">
    <property type="entry name" value="S_TKc"/>
    <property type="match status" value="1"/>
</dbReference>
<keyword evidence="7" id="KW-0812">Transmembrane</keyword>
<dbReference type="SUPFAM" id="SSF56112">
    <property type="entry name" value="Protein kinase-like (PK-like)"/>
    <property type="match status" value="1"/>
</dbReference>
<protein>
    <recommendedName>
        <fullName evidence="1">non-specific serine/threonine protein kinase</fullName>
        <ecNumber evidence="1">2.7.11.1</ecNumber>
    </recommendedName>
</protein>
<sequence length="699" mass="80244">MDISSTILQKAIQKLTHSGICSTQQAVQLWNNWQKNTGGSVEDFLLSQGIDKSLVQTLLSNDNEMPRNAQAPPKTIGNYHIIQEIARGGMGIVYKAKSSTEIVAIKVLISDGEDEIQRFVREAKTMRQMQHPNIISIYEMGTHNGRHYYVMPYIQGKTLEYFIKQNGRLRKNIQILQKIATALHQCHKNGILHRDLKPSNILINEKGEAFLTDFGLAKITGANSSLTKSNIAMGTPLYMSPEQMEDSKTAAPQSDIYSMGIILYEILTGQLPFVANNIIELRIKIQKGDFPRPSQIHPKISKTIEAICLKCLQQDPQKRYATSQELARELDRFLKGRRTKAKETSLRTSHMHSNFKKYSIVIALLLLNFATIAFFLSRNNAPQKYQKFFSVQPIQEEDVLPIAQREFPPHPAIRSKKEIQQVLSSRADSLQGKVYNWQGKYYLYVYNKVSWKKAQQICRYLGGHLVTINAPEEENFLLSFIPPSSPLWIGIRPNADKWQNKEILSYSNWPIYSGKDLETTGTVLTTNTQDKHTIWSAQEEKTPLRFICEWGKQQKILPKNVKRHKIYSFVKKNYTAAKVVQVTYSDQMQGSVVFRYRNTSKLLTSFSINKYIKDYQFFYASVSMPGLVEGKGESVIHIKVNDSFLQKNYVLSNRILQTQIFNIDSFIHNGENSIEIHLANSQYVYFLKEFHIYAIKRTK</sequence>
<dbReference type="RefSeq" id="WP_173013279.1">
    <property type="nucleotide sequence ID" value="NZ_AP019860.1"/>
</dbReference>
<dbReference type="Proteomes" id="UP000326354">
    <property type="component" value="Chromosome"/>
</dbReference>
<dbReference type="PROSITE" id="PS00108">
    <property type="entry name" value="PROTEIN_KINASE_ST"/>
    <property type="match status" value="1"/>
</dbReference>
<dbReference type="PANTHER" id="PTHR43289">
    <property type="entry name" value="MITOGEN-ACTIVATED PROTEIN KINASE KINASE KINASE 20-RELATED"/>
    <property type="match status" value="1"/>
</dbReference>
<evidence type="ECO:0000256" key="2">
    <source>
        <dbReference type="ARBA" id="ARBA00022527"/>
    </source>
</evidence>
<dbReference type="GO" id="GO:0005524">
    <property type="term" value="F:ATP binding"/>
    <property type="evidence" value="ECO:0007669"/>
    <property type="project" value="UniProtKB-KW"/>
</dbReference>
<keyword evidence="3" id="KW-0808">Transferase</keyword>
<keyword evidence="7" id="KW-0472">Membrane</keyword>
<evidence type="ECO:0000259" key="9">
    <source>
        <dbReference type="PROSITE" id="PS50041"/>
    </source>
</evidence>
<dbReference type="Gene3D" id="1.10.510.10">
    <property type="entry name" value="Transferase(Phosphotransferase) domain 1"/>
    <property type="match status" value="1"/>
</dbReference>
<dbReference type="PROSITE" id="PS50011">
    <property type="entry name" value="PROTEIN_KINASE_DOM"/>
    <property type="match status" value="1"/>
</dbReference>
<dbReference type="InterPro" id="IPR001304">
    <property type="entry name" value="C-type_lectin-like"/>
</dbReference>
<dbReference type="InterPro" id="IPR008271">
    <property type="entry name" value="Ser/Thr_kinase_AS"/>
</dbReference>
<dbReference type="PROSITE" id="PS50041">
    <property type="entry name" value="C_TYPE_LECTIN_2"/>
    <property type="match status" value="1"/>
</dbReference>
<reference evidence="10 11" key="1">
    <citation type="submission" date="2019-08" db="EMBL/GenBank/DDBJ databases">
        <title>Complete genome sequence of Candidatus Uab amorphum.</title>
        <authorList>
            <person name="Shiratori T."/>
            <person name="Suzuki S."/>
            <person name="Kakizawa Y."/>
            <person name="Ishida K."/>
        </authorList>
    </citation>
    <scope>NUCLEOTIDE SEQUENCE [LARGE SCALE GENOMIC DNA]</scope>
    <source>
        <strain evidence="10 11">SRT547</strain>
    </source>
</reference>
<evidence type="ECO:0000256" key="3">
    <source>
        <dbReference type="ARBA" id="ARBA00022679"/>
    </source>
</evidence>
<dbReference type="FunFam" id="1.10.510.10:FF:000021">
    <property type="entry name" value="Serine/threonine protein kinase"/>
    <property type="match status" value="1"/>
</dbReference>
<dbReference type="InterPro" id="IPR016187">
    <property type="entry name" value="CTDL_fold"/>
</dbReference>
<evidence type="ECO:0000256" key="7">
    <source>
        <dbReference type="SAM" id="Phobius"/>
    </source>
</evidence>
<dbReference type="Pfam" id="PF00059">
    <property type="entry name" value="Lectin_C"/>
    <property type="match status" value="1"/>
</dbReference>
<dbReference type="InterPro" id="IPR016186">
    <property type="entry name" value="C-type_lectin-like/link_sf"/>
</dbReference>
<evidence type="ECO:0000256" key="6">
    <source>
        <dbReference type="ARBA" id="ARBA00022840"/>
    </source>
</evidence>
<keyword evidence="2" id="KW-0723">Serine/threonine-protein kinase</keyword>
<evidence type="ECO:0000259" key="8">
    <source>
        <dbReference type="PROSITE" id="PS50011"/>
    </source>
</evidence>
<dbReference type="AlphaFoldDB" id="A0A5S9IMB9"/>
<evidence type="ECO:0000256" key="5">
    <source>
        <dbReference type="ARBA" id="ARBA00022777"/>
    </source>
</evidence>
<name>A0A5S9IMB9_UABAM</name>
<evidence type="ECO:0000313" key="11">
    <source>
        <dbReference type="Proteomes" id="UP000326354"/>
    </source>
</evidence>
<keyword evidence="11" id="KW-1185">Reference proteome</keyword>
<dbReference type="KEGG" id="uam:UABAM_02527"/>
<evidence type="ECO:0000313" key="10">
    <source>
        <dbReference type="EMBL" id="BBM84171.1"/>
    </source>
</evidence>
<keyword evidence="5 10" id="KW-0418">Kinase</keyword>
<dbReference type="EC" id="2.7.11.1" evidence="1"/>
<keyword evidence="7" id="KW-1133">Transmembrane helix</keyword>
<proteinExistence type="predicted"/>
<dbReference type="CDD" id="cd14014">
    <property type="entry name" value="STKc_PknB_like"/>
    <property type="match status" value="1"/>
</dbReference>
<dbReference type="Pfam" id="PF00069">
    <property type="entry name" value="Pkinase"/>
    <property type="match status" value="1"/>
</dbReference>
<evidence type="ECO:0000256" key="1">
    <source>
        <dbReference type="ARBA" id="ARBA00012513"/>
    </source>
</evidence>
<evidence type="ECO:0000256" key="4">
    <source>
        <dbReference type="ARBA" id="ARBA00022741"/>
    </source>
</evidence>
<gene>
    <name evidence="10" type="ORF">UABAM_02527</name>
</gene>
<accession>A0A5S9IMB9</accession>
<dbReference type="SUPFAM" id="SSF56436">
    <property type="entry name" value="C-type lectin-like"/>
    <property type="match status" value="1"/>
</dbReference>
<dbReference type="PANTHER" id="PTHR43289:SF6">
    <property type="entry name" value="SERINE_THREONINE-PROTEIN KINASE NEKL-3"/>
    <property type="match status" value="1"/>
</dbReference>
<dbReference type="InterPro" id="IPR011009">
    <property type="entry name" value="Kinase-like_dom_sf"/>
</dbReference>
<feature type="domain" description="C-type lectin" evidence="9">
    <location>
        <begin position="437"/>
        <end position="549"/>
    </location>
</feature>
<feature type="domain" description="Protein kinase" evidence="8">
    <location>
        <begin position="79"/>
        <end position="334"/>
    </location>
</feature>